<dbReference type="NCBIfam" id="TIGR01760">
    <property type="entry name" value="tape_meas_TP901"/>
    <property type="match status" value="1"/>
</dbReference>
<protein>
    <submittedName>
        <fullName evidence="5">Phage tail tape measure protein</fullName>
    </submittedName>
</protein>
<dbReference type="PANTHER" id="PTHR37813">
    <property type="entry name" value="FELS-2 PROPHAGE PROTEIN"/>
    <property type="match status" value="1"/>
</dbReference>
<feature type="region of interest" description="Disordered" evidence="3">
    <location>
        <begin position="696"/>
        <end position="718"/>
    </location>
</feature>
<keyword evidence="1" id="KW-1188">Viral release from host cell</keyword>
<sequence>MASRTAHLIAKLTDEVSGPAKGMAGALKGAAEAGKDLGKVGSGSGLAKLTKEMQEARRQAELLTQLQGRMKSFGEARTAFSGARENVERLSKALEQARKTAAQFDGIRSFSRSGGIAQQIEAARKAVRDLERDQRRAQTAVRSAARDMDAEKAAAVRLKRALADLGVPTTTLATAQSTLATRAQAAANALDRQTRAERRAKREGGGATSALAGGVRDAGRPARSLGPLGGAIGAYGVAGAYKQAAQFDRRLTMIGQTADASRTDIDALGGSLHRLAQETATPIDKMAGGLESLVAQGRSLKEGLYFLPSVARTAAASGSEVEDIAKTADSVSTNFGIAGKQMQGAFDIMVAGGKAGQFELKDMARYIPSLAPAASAVGMKAEKGLADVVAMLQVIRKGTGTTEEAATSLTNIFQKMESEETAKKFKKMGVDLEEAMKKGRKEGRNLIEVFEEAAQKATKGDLSKLPNLIADQEFGRGVRALLTYKGEWQKLSETLQTSSAGSVIRDLVQVTKDSQAAVDRLANSWQRFIQGAARAGDSLGASSDLGKLGEEFTTIAIAMERVNKAYQDGGVSGALGEAGGVIAERFRENKKAWLDKDREDQVARIKEMEESIAKTRKSLADKGYSQERIEGSVRSQETQLKMERRALEYIKGNRAALDVPNKLPLRMGTDPTAPIQGSPSAITPGVASWQQAFPSDISGHKPLPSATPLPPTRPGSLPRNIGNIDEVLGPKKIELDATAVDGAQTKFQDLGTKIDEVGQKTIAPTVNTAPVDGLIDKLMKAIGLISQIDSGAGAAAAKVDRLAAAASNAGGAMGRTGKVASALSGSFSSQGMG</sequence>
<feature type="coiled-coil region" evidence="2">
    <location>
        <begin position="46"/>
        <end position="147"/>
    </location>
</feature>
<comment type="caution">
    <text evidence="5">The sequence shown here is derived from an EMBL/GenBank/DDBJ whole genome shotgun (WGS) entry which is preliminary data.</text>
</comment>
<evidence type="ECO:0000256" key="2">
    <source>
        <dbReference type="SAM" id="Coils"/>
    </source>
</evidence>
<dbReference type="InterPro" id="IPR010090">
    <property type="entry name" value="Phage_tape_meas"/>
</dbReference>
<feature type="region of interest" description="Disordered" evidence="3">
    <location>
        <begin position="192"/>
        <end position="219"/>
    </location>
</feature>
<dbReference type="Proteomes" id="UP000441523">
    <property type="component" value="Unassembled WGS sequence"/>
</dbReference>
<keyword evidence="6" id="KW-1185">Reference proteome</keyword>
<evidence type="ECO:0000313" key="5">
    <source>
        <dbReference type="EMBL" id="KAB1069270.1"/>
    </source>
</evidence>
<reference evidence="5 6" key="1">
    <citation type="submission" date="2019-09" db="EMBL/GenBank/DDBJ databases">
        <title>YIM 132548 draft genome.</title>
        <authorList>
            <person name="Jiang L."/>
        </authorList>
    </citation>
    <scope>NUCLEOTIDE SEQUENCE [LARGE SCALE GENOMIC DNA]</scope>
    <source>
        <strain evidence="5 6">YIM 132548</strain>
    </source>
</reference>
<feature type="compositionally biased region" description="Basic and acidic residues" evidence="3">
    <location>
        <begin position="192"/>
        <end position="204"/>
    </location>
</feature>
<evidence type="ECO:0000313" key="6">
    <source>
        <dbReference type="Proteomes" id="UP000441523"/>
    </source>
</evidence>
<gene>
    <name evidence="5" type="ORF">F6X51_25695</name>
</gene>
<dbReference type="AlphaFoldDB" id="A0A6N6MK79"/>
<feature type="domain" description="Phage tail tape measure protein" evidence="4">
    <location>
        <begin position="274"/>
        <end position="457"/>
    </location>
</feature>
<dbReference type="PANTHER" id="PTHR37813:SF1">
    <property type="entry name" value="FELS-2 PROPHAGE PROTEIN"/>
    <property type="match status" value="1"/>
</dbReference>
<proteinExistence type="predicted"/>
<dbReference type="Pfam" id="PF10145">
    <property type="entry name" value="PhageMin_Tail"/>
    <property type="match status" value="1"/>
</dbReference>
<organism evidence="5 6">
    <name type="scientific">Methylobacterium planeticum</name>
    <dbReference type="NCBI Taxonomy" id="2615211"/>
    <lineage>
        <taxon>Bacteria</taxon>
        <taxon>Pseudomonadati</taxon>
        <taxon>Pseudomonadota</taxon>
        <taxon>Alphaproteobacteria</taxon>
        <taxon>Hyphomicrobiales</taxon>
        <taxon>Methylobacteriaceae</taxon>
        <taxon>Methylobacterium</taxon>
    </lineage>
</organism>
<dbReference type="RefSeq" id="WP_150966709.1">
    <property type="nucleotide sequence ID" value="NZ_VZZJ01000041.1"/>
</dbReference>
<evidence type="ECO:0000256" key="1">
    <source>
        <dbReference type="ARBA" id="ARBA00022612"/>
    </source>
</evidence>
<dbReference type="EMBL" id="VZZJ01000041">
    <property type="protein sequence ID" value="KAB1069270.1"/>
    <property type="molecule type" value="Genomic_DNA"/>
</dbReference>
<name>A0A6N6MK79_9HYPH</name>
<evidence type="ECO:0000259" key="4">
    <source>
        <dbReference type="Pfam" id="PF10145"/>
    </source>
</evidence>
<accession>A0A6N6MK79</accession>
<evidence type="ECO:0000256" key="3">
    <source>
        <dbReference type="SAM" id="MobiDB-lite"/>
    </source>
</evidence>
<keyword evidence="2" id="KW-0175">Coiled coil</keyword>